<protein>
    <submittedName>
        <fullName evidence="3">tRNA threonylcarbamoyl adenosine modification protein YeaZ</fullName>
    </submittedName>
</protein>
<dbReference type="InterPro" id="IPR022496">
    <property type="entry name" value="T6A_TsaB"/>
</dbReference>
<organism evidence="3 4">
    <name type="scientific">Pseudonocardia ammonioxydans</name>
    <dbReference type="NCBI Taxonomy" id="260086"/>
    <lineage>
        <taxon>Bacteria</taxon>
        <taxon>Bacillati</taxon>
        <taxon>Actinomycetota</taxon>
        <taxon>Actinomycetes</taxon>
        <taxon>Pseudonocardiales</taxon>
        <taxon>Pseudonocardiaceae</taxon>
        <taxon>Pseudonocardia</taxon>
    </lineage>
</organism>
<keyword evidence="4" id="KW-1185">Reference proteome</keyword>
<dbReference type="Pfam" id="PF00814">
    <property type="entry name" value="TsaD"/>
    <property type="match status" value="1"/>
</dbReference>
<evidence type="ECO:0000313" key="4">
    <source>
        <dbReference type="Proteomes" id="UP000199614"/>
    </source>
</evidence>
<dbReference type="InterPro" id="IPR000905">
    <property type="entry name" value="Gcp-like_dom"/>
</dbReference>
<accession>A0A1I5CXJ4</accession>
<reference evidence="3 4" key="1">
    <citation type="submission" date="2016-10" db="EMBL/GenBank/DDBJ databases">
        <authorList>
            <person name="de Groot N.N."/>
        </authorList>
    </citation>
    <scope>NUCLEOTIDE SEQUENCE [LARGE SCALE GENOMIC DNA]</scope>
    <source>
        <strain evidence="3 4">CGMCC 4.1877</strain>
    </source>
</reference>
<dbReference type="GO" id="GO:0002949">
    <property type="term" value="P:tRNA threonylcarbamoyladenosine modification"/>
    <property type="evidence" value="ECO:0007669"/>
    <property type="project" value="InterPro"/>
</dbReference>
<dbReference type="SUPFAM" id="SSF53067">
    <property type="entry name" value="Actin-like ATPase domain"/>
    <property type="match status" value="2"/>
</dbReference>
<dbReference type="RefSeq" id="WP_093347923.1">
    <property type="nucleotide sequence ID" value="NZ_FOUY01000024.1"/>
</dbReference>
<feature type="region of interest" description="Disordered" evidence="1">
    <location>
        <begin position="135"/>
        <end position="155"/>
    </location>
</feature>
<dbReference type="EMBL" id="FOUY01000024">
    <property type="protein sequence ID" value="SFN91694.1"/>
    <property type="molecule type" value="Genomic_DNA"/>
</dbReference>
<dbReference type="Gene3D" id="3.30.420.40">
    <property type="match status" value="2"/>
</dbReference>
<name>A0A1I5CXJ4_PSUAM</name>
<dbReference type="OrthoDB" id="9809995at2"/>
<evidence type="ECO:0000313" key="3">
    <source>
        <dbReference type="EMBL" id="SFN91694.1"/>
    </source>
</evidence>
<dbReference type="Proteomes" id="UP000199614">
    <property type="component" value="Unassembled WGS sequence"/>
</dbReference>
<gene>
    <name evidence="3" type="ORF">SAMN05216207_102468</name>
</gene>
<feature type="domain" description="Gcp-like" evidence="2">
    <location>
        <begin position="37"/>
        <end position="110"/>
    </location>
</feature>
<proteinExistence type="predicted"/>
<dbReference type="STRING" id="260086.SAMN05216207_102468"/>
<dbReference type="AlphaFoldDB" id="A0A1I5CXJ4"/>
<dbReference type="NCBIfam" id="TIGR03725">
    <property type="entry name" value="T6A_YeaZ"/>
    <property type="match status" value="1"/>
</dbReference>
<evidence type="ECO:0000259" key="2">
    <source>
        <dbReference type="Pfam" id="PF00814"/>
    </source>
</evidence>
<sequence length="272" mass="27155">MLVLALDTATPVVTAGLVELPGSGPAVPLATRAHDGRKHGELLVPAVRALCAEAGRPLPSVEAIVVGVGPGPFTGLRVGIATAAALGHALDVPVHGVCSHDAIATAWSASGTRMDAAGSARGTRMDAVWSASGTSMDTAGSARGTHVDAAGSADGTRPGTGNLLVVTDARRREVYWAAYDPAARRLTGPAVEAPAALAERLPELAIGTVVGDPAFAGPLGTAVTGPATPAPEALVEVAAGALRAGRAPAPVEPLYLRRPDAVEPTGRKRVTA</sequence>
<evidence type="ECO:0000256" key="1">
    <source>
        <dbReference type="SAM" id="MobiDB-lite"/>
    </source>
</evidence>
<dbReference type="InterPro" id="IPR043129">
    <property type="entry name" value="ATPase_NBD"/>
</dbReference>